<accession>A0AAE9H7M1</accession>
<dbReference type="EMBL" id="CP095873">
    <property type="protein sequence ID" value="UPL20188.1"/>
    <property type="molecule type" value="Genomic_DNA"/>
</dbReference>
<evidence type="ECO:0000313" key="1">
    <source>
        <dbReference type="EMBL" id="UPL20188.1"/>
    </source>
</evidence>
<organism evidence="1 2">
    <name type="scientific">Alcaligenes faecalis</name>
    <dbReference type="NCBI Taxonomy" id="511"/>
    <lineage>
        <taxon>Bacteria</taxon>
        <taxon>Pseudomonadati</taxon>
        <taxon>Pseudomonadota</taxon>
        <taxon>Betaproteobacteria</taxon>
        <taxon>Burkholderiales</taxon>
        <taxon>Alcaligenaceae</taxon>
        <taxon>Alcaligenes</taxon>
    </lineage>
</organism>
<reference evidence="1" key="1">
    <citation type="submission" date="2022-04" db="EMBL/GenBank/DDBJ databases">
        <title>Genomic mining of Alcaligenes faecalis D334 producing ectoin and derivatives.</title>
        <authorList>
            <person name="Doan V.T."/>
            <person name="Quach N.T."/>
            <person name="Vu T.-H.-N."/>
            <person name="Phi Q.-T."/>
        </authorList>
    </citation>
    <scope>NUCLEOTIDE SEQUENCE</scope>
    <source>
        <strain evidence="1">D334</strain>
    </source>
</reference>
<dbReference type="RefSeq" id="WP_247965699.1">
    <property type="nucleotide sequence ID" value="NZ_CP095873.1"/>
</dbReference>
<proteinExistence type="predicted"/>
<evidence type="ECO:0000313" key="2">
    <source>
        <dbReference type="Proteomes" id="UP000830925"/>
    </source>
</evidence>
<dbReference type="Proteomes" id="UP000830925">
    <property type="component" value="Chromosome"/>
</dbReference>
<dbReference type="AlphaFoldDB" id="A0AAE9H7M1"/>
<name>A0AAE9H7M1_ALCFA</name>
<sequence>MSIRSAVAGAAVLAALIVGAFIYGKGEYRSGYADSQRDAKAQAQRIEQGMQHEKEQADARFRGAVLAREAAERDLVAARGSLSGLLRAHGRDPENPAAGARTDGADPDWIGGFATCYAEYSALASDAAVWAGRVNGLQDWARNVVGVK</sequence>
<gene>
    <name evidence="1" type="ORF">MXF72_12210</name>
</gene>
<protein>
    <submittedName>
        <fullName evidence="1">Uncharacterized protein</fullName>
    </submittedName>
</protein>